<gene>
    <name evidence="1" type="ORF">ASZ90_010974</name>
</gene>
<comment type="caution">
    <text evidence="1">The sequence shown here is derived from an EMBL/GenBank/DDBJ whole genome shotgun (WGS) entry which is preliminary data.</text>
</comment>
<dbReference type="AlphaFoldDB" id="A0A0W8FEJ4"/>
<name>A0A0W8FEJ4_9ZZZZ</name>
<organism evidence="1">
    <name type="scientific">hydrocarbon metagenome</name>
    <dbReference type="NCBI Taxonomy" id="938273"/>
    <lineage>
        <taxon>unclassified sequences</taxon>
        <taxon>metagenomes</taxon>
        <taxon>ecological metagenomes</taxon>
    </lineage>
</organism>
<proteinExistence type="predicted"/>
<protein>
    <submittedName>
        <fullName evidence="1">Uncharacterized protein</fullName>
    </submittedName>
</protein>
<sequence length="123" mass="13308">MLERQERTALILLAGVVIALCAAHLVLESLSRPVFARPYSGDADDGDLVFLEGQVDQVRLTASGGHLILEVAGVPVFVPESVAAGIEVRENDLVRLYGLAQTYRGNREIVVRSPGDIWVLARS</sequence>
<dbReference type="EMBL" id="LNQE01001303">
    <property type="protein sequence ID" value="KUG19317.1"/>
    <property type="molecule type" value="Genomic_DNA"/>
</dbReference>
<accession>A0A0W8FEJ4</accession>
<evidence type="ECO:0000313" key="1">
    <source>
        <dbReference type="EMBL" id="KUG19317.1"/>
    </source>
</evidence>
<reference evidence="1" key="1">
    <citation type="journal article" date="2015" name="Proc. Natl. Acad. Sci. U.S.A.">
        <title>Networks of energetic and metabolic interactions define dynamics in microbial communities.</title>
        <authorList>
            <person name="Embree M."/>
            <person name="Liu J.K."/>
            <person name="Al-Bassam M.M."/>
            <person name="Zengler K."/>
        </authorList>
    </citation>
    <scope>NUCLEOTIDE SEQUENCE</scope>
</reference>